<dbReference type="OMA" id="YNTLAKY"/>
<evidence type="ECO:0000256" key="2">
    <source>
        <dbReference type="ARBA" id="ARBA00012732"/>
    </source>
</evidence>
<dbReference type="FunFam" id="1.10.530.10:FF:000001">
    <property type="entry name" value="Lysozyme C"/>
    <property type="match status" value="1"/>
</dbReference>
<evidence type="ECO:0000256" key="5">
    <source>
        <dbReference type="RuleBase" id="RU004440"/>
    </source>
</evidence>
<evidence type="ECO:0000256" key="3">
    <source>
        <dbReference type="ARBA" id="ARBA00022638"/>
    </source>
</evidence>
<name>A0A401PVA0_SCYTO</name>
<dbReference type="EMBL" id="BFAA01015417">
    <property type="protein sequence ID" value="GCB77057.1"/>
    <property type="molecule type" value="Genomic_DNA"/>
</dbReference>
<dbReference type="Proteomes" id="UP000288216">
    <property type="component" value="Unassembled WGS sequence"/>
</dbReference>
<keyword evidence="6" id="KW-0732">Signal</keyword>
<dbReference type="PROSITE" id="PS51348">
    <property type="entry name" value="GLYCOSYL_HYDROL_F22_2"/>
    <property type="match status" value="1"/>
</dbReference>
<keyword evidence="4" id="KW-1015">Disulfide bond</keyword>
<dbReference type="SUPFAM" id="SSF53955">
    <property type="entry name" value="Lysozyme-like"/>
    <property type="match status" value="1"/>
</dbReference>
<dbReference type="Pfam" id="PF00062">
    <property type="entry name" value="Lys"/>
    <property type="match status" value="1"/>
</dbReference>
<proteinExistence type="inferred from homology"/>
<dbReference type="InterPro" id="IPR023346">
    <property type="entry name" value="Lysozyme-like_dom_sf"/>
</dbReference>
<organism evidence="7 8">
    <name type="scientific">Scyliorhinus torazame</name>
    <name type="common">Cloudy catshark</name>
    <name type="synonym">Catulus torazame</name>
    <dbReference type="NCBI Taxonomy" id="75743"/>
    <lineage>
        <taxon>Eukaryota</taxon>
        <taxon>Metazoa</taxon>
        <taxon>Chordata</taxon>
        <taxon>Craniata</taxon>
        <taxon>Vertebrata</taxon>
        <taxon>Chondrichthyes</taxon>
        <taxon>Elasmobranchii</taxon>
        <taxon>Galeomorphii</taxon>
        <taxon>Galeoidea</taxon>
        <taxon>Carcharhiniformes</taxon>
        <taxon>Scyliorhinidae</taxon>
        <taxon>Scyliorhinus</taxon>
    </lineage>
</organism>
<keyword evidence="3" id="KW-0929">Antimicrobial</keyword>
<evidence type="ECO:0000313" key="8">
    <source>
        <dbReference type="Proteomes" id="UP000288216"/>
    </source>
</evidence>
<evidence type="ECO:0000313" key="7">
    <source>
        <dbReference type="EMBL" id="GCB77057.1"/>
    </source>
</evidence>
<feature type="signal peptide" evidence="6">
    <location>
        <begin position="1"/>
        <end position="16"/>
    </location>
</feature>
<dbReference type="PRINTS" id="PR00135">
    <property type="entry name" value="LYZLACT"/>
</dbReference>
<reference evidence="7 8" key="1">
    <citation type="journal article" date="2018" name="Nat. Ecol. Evol.">
        <title>Shark genomes provide insights into elasmobranch evolution and the origin of vertebrates.</title>
        <authorList>
            <person name="Hara Y"/>
            <person name="Yamaguchi K"/>
            <person name="Onimaru K"/>
            <person name="Kadota M"/>
            <person name="Koyanagi M"/>
            <person name="Keeley SD"/>
            <person name="Tatsumi K"/>
            <person name="Tanaka K"/>
            <person name="Motone F"/>
            <person name="Kageyama Y"/>
            <person name="Nozu R"/>
            <person name="Adachi N"/>
            <person name="Nishimura O"/>
            <person name="Nakagawa R"/>
            <person name="Tanegashima C"/>
            <person name="Kiyatake I"/>
            <person name="Matsumoto R"/>
            <person name="Murakumo K"/>
            <person name="Nishida K"/>
            <person name="Terakita A"/>
            <person name="Kuratani S"/>
            <person name="Sato K"/>
            <person name="Hyodo S Kuraku.S."/>
        </authorList>
    </citation>
    <scope>NUCLEOTIDE SEQUENCE [LARGE SCALE GENOMIC DNA]</scope>
</reference>
<keyword evidence="8" id="KW-1185">Reference proteome</keyword>
<evidence type="ECO:0000256" key="1">
    <source>
        <dbReference type="ARBA" id="ARBA00010859"/>
    </source>
</evidence>
<comment type="similarity">
    <text evidence="1 5">Belongs to the glycosyl hydrolase 22 family.</text>
</comment>
<dbReference type="InterPro" id="IPR001916">
    <property type="entry name" value="Glyco_hydro_22"/>
</dbReference>
<dbReference type="EC" id="3.2.1.17" evidence="2"/>
<dbReference type="OrthoDB" id="17373at2759"/>
<dbReference type="PRINTS" id="PR00137">
    <property type="entry name" value="LYSOZYME"/>
</dbReference>
<protein>
    <recommendedName>
        <fullName evidence="2">lysozyme</fullName>
        <ecNumber evidence="2">3.2.1.17</ecNumber>
    </recommendedName>
</protein>
<dbReference type="GO" id="GO:0042742">
    <property type="term" value="P:defense response to bacterium"/>
    <property type="evidence" value="ECO:0007669"/>
    <property type="project" value="UniProtKB-KW"/>
</dbReference>
<dbReference type="STRING" id="75743.A0A401PVA0"/>
<dbReference type="Gene3D" id="1.10.530.10">
    <property type="match status" value="1"/>
</dbReference>
<dbReference type="PANTHER" id="PTHR11407:SF63">
    <property type="entry name" value="LYSOZYME C"/>
    <property type="match status" value="1"/>
</dbReference>
<keyword evidence="3" id="KW-0081">Bacteriolytic enzyme</keyword>
<dbReference type="InterPro" id="IPR000974">
    <property type="entry name" value="Glyco_hydro_22_lys"/>
</dbReference>
<dbReference type="SMART" id="SM00263">
    <property type="entry name" value="LYZ1"/>
    <property type="match status" value="1"/>
</dbReference>
<dbReference type="AlphaFoldDB" id="A0A401PVA0"/>
<accession>A0A401PVA0</accession>
<comment type="caution">
    <text evidence="7">The sequence shown here is derived from an EMBL/GenBank/DDBJ whole genome shotgun (WGS) entry which is preliminary data.</text>
</comment>
<gene>
    <name evidence="7" type="ORF">scyTo_0019960</name>
</gene>
<dbReference type="GO" id="GO:0003796">
    <property type="term" value="F:lysozyme activity"/>
    <property type="evidence" value="ECO:0007669"/>
    <property type="project" value="UniProtKB-EC"/>
</dbReference>
<sequence>MKSLIALSVLLTVSSATVLTRCDVARAVKNSILTAFTKYSVADWVCMAHHASKYNTLAKYDERGNNGMTRSAYYGIFQIHSQWWCADTQFPNSPNGCNMNCNVFLKNGHDLQTDIDCAAIIVNQQGMEAWKSWVDNCKGRFINYYTYFCEW</sequence>
<dbReference type="PANTHER" id="PTHR11407">
    <property type="entry name" value="LYSOZYME C"/>
    <property type="match status" value="1"/>
</dbReference>
<feature type="chain" id="PRO_5019112219" description="lysozyme" evidence="6">
    <location>
        <begin position="17"/>
        <end position="151"/>
    </location>
</feature>
<evidence type="ECO:0000256" key="4">
    <source>
        <dbReference type="ARBA" id="ARBA00023157"/>
    </source>
</evidence>
<evidence type="ECO:0000256" key="6">
    <source>
        <dbReference type="SAM" id="SignalP"/>
    </source>
</evidence>
<dbReference type="GO" id="GO:0031640">
    <property type="term" value="P:killing of cells of another organism"/>
    <property type="evidence" value="ECO:0007669"/>
    <property type="project" value="UniProtKB-KW"/>
</dbReference>